<keyword evidence="1" id="KW-0808">Transferase</keyword>
<keyword evidence="2" id="KW-1185">Reference proteome</keyword>
<gene>
    <name evidence="1" type="ORF">E5358_13100</name>
</gene>
<organism evidence="1 2">
    <name type="scientific">Palleniella muris</name>
    <dbReference type="NCBI Taxonomy" id="3038145"/>
    <lineage>
        <taxon>Bacteria</taxon>
        <taxon>Pseudomonadati</taxon>
        <taxon>Bacteroidota</taxon>
        <taxon>Bacteroidia</taxon>
        <taxon>Bacteroidales</taxon>
        <taxon>Prevotellaceae</taxon>
        <taxon>Palleniella</taxon>
    </lineage>
</organism>
<name>A0AC61QMK0_9BACT</name>
<accession>A0AC61QMK0</accession>
<protein>
    <submittedName>
        <fullName evidence="1">ThiF family adenylyltransferase</fullName>
    </submittedName>
</protein>
<reference evidence="1" key="1">
    <citation type="submission" date="2019-04" db="EMBL/GenBank/DDBJ databases">
        <title>Microbes associate with the intestines of laboratory mice.</title>
        <authorList>
            <person name="Navarre W."/>
            <person name="Wong E."/>
            <person name="Huang K."/>
            <person name="Tropini C."/>
            <person name="Ng K."/>
            <person name="Yu B."/>
        </authorList>
    </citation>
    <scope>NUCLEOTIDE SEQUENCE</scope>
    <source>
        <strain evidence="1">NM73_A23</strain>
    </source>
</reference>
<dbReference type="Proteomes" id="UP000308886">
    <property type="component" value="Unassembled WGS sequence"/>
</dbReference>
<sequence>MERYSRNRIYVNAEEQKKVRNTRILLGGVGIGSIIAECALRFGFENITIVDGDKVELSNLNRQNYTEGDIGTCKAEALAKRLLSINPSAGIAFVNSFIDHENVESLVKGHDIAINALDFKSDIPFVFDEICSREHIPVLHPYNFGWAGFLTIVKPEGYRLTELSKEYRGFELKVAEYVSNYEAFWNLPNQWLAGIVEKYKREAAVLPPPQLSVGSWIAAGHCVNAMYNIVAGKEVKYFPKFYLSSLMCETAR</sequence>
<keyword evidence="1" id="KW-0548">Nucleotidyltransferase</keyword>
<evidence type="ECO:0000313" key="1">
    <source>
        <dbReference type="EMBL" id="TGX80464.1"/>
    </source>
</evidence>
<evidence type="ECO:0000313" key="2">
    <source>
        <dbReference type="Proteomes" id="UP000308886"/>
    </source>
</evidence>
<proteinExistence type="predicted"/>
<dbReference type="EMBL" id="SRZC01000026">
    <property type="protein sequence ID" value="TGX80464.1"/>
    <property type="molecule type" value="Genomic_DNA"/>
</dbReference>
<comment type="caution">
    <text evidence="1">The sequence shown here is derived from an EMBL/GenBank/DDBJ whole genome shotgun (WGS) entry which is preliminary data.</text>
</comment>